<dbReference type="STRING" id="914237.A0A1E1KYH5"/>
<dbReference type="PANTHER" id="PTHR43671:SF98">
    <property type="entry name" value="SERINE_THREONINE-PROTEIN KINASE NEK11"/>
    <property type="match status" value="1"/>
</dbReference>
<evidence type="ECO:0000256" key="1">
    <source>
        <dbReference type="ARBA" id="ARBA00012513"/>
    </source>
</evidence>
<feature type="compositionally biased region" description="Low complexity" evidence="9">
    <location>
        <begin position="539"/>
        <end position="580"/>
    </location>
</feature>
<dbReference type="PROSITE" id="PS50011">
    <property type="entry name" value="PROTEIN_KINASE_DOM"/>
    <property type="match status" value="1"/>
</dbReference>
<proteinExistence type="predicted"/>
<keyword evidence="12" id="KW-1185">Reference proteome</keyword>
<feature type="domain" description="Protein kinase" evidence="10">
    <location>
        <begin position="101"/>
        <end position="447"/>
    </location>
</feature>
<comment type="catalytic activity">
    <reaction evidence="7">
        <text>L-threonyl-[protein] + ATP = O-phospho-L-threonyl-[protein] + ADP + H(+)</text>
        <dbReference type="Rhea" id="RHEA:46608"/>
        <dbReference type="Rhea" id="RHEA-COMP:11060"/>
        <dbReference type="Rhea" id="RHEA-COMP:11605"/>
        <dbReference type="ChEBI" id="CHEBI:15378"/>
        <dbReference type="ChEBI" id="CHEBI:30013"/>
        <dbReference type="ChEBI" id="CHEBI:30616"/>
        <dbReference type="ChEBI" id="CHEBI:61977"/>
        <dbReference type="ChEBI" id="CHEBI:456216"/>
        <dbReference type="EC" id="2.7.11.1"/>
    </reaction>
</comment>
<dbReference type="Gene3D" id="1.10.510.10">
    <property type="entry name" value="Transferase(Phosphotransferase) domain 1"/>
    <property type="match status" value="1"/>
</dbReference>
<evidence type="ECO:0000256" key="7">
    <source>
        <dbReference type="ARBA" id="ARBA00047899"/>
    </source>
</evidence>
<dbReference type="EMBL" id="FJUW01000028">
    <property type="protein sequence ID" value="CZT03301.1"/>
    <property type="molecule type" value="Genomic_DNA"/>
</dbReference>
<dbReference type="AlphaFoldDB" id="A0A1E1KYH5"/>
<evidence type="ECO:0000256" key="3">
    <source>
        <dbReference type="ARBA" id="ARBA00022679"/>
    </source>
</evidence>
<dbReference type="InParanoid" id="A0A1E1KYH5"/>
<dbReference type="SUPFAM" id="SSF56112">
    <property type="entry name" value="Protein kinase-like (PK-like)"/>
    <property type="match status" value="1"/>
</dbReference>
<dbReference type="InterPro" id="IPR011009">
    <property type="entry name" value="Kinase-like_dom_sf"/>
</dbReference>
<gene>
    <name evidence="11" type="ORF">RCO7_06215</name>
</gene>
<evidence type="ECO:0000313" key="12">
    <source>
        <dbReference type="Proteomes" id="UP000178129"/>
    </source>
</evidence>
<evidence type="ECO:0000259" key="10">
    <source>
        <dbReference type="PROSITE" id="PS50011"/>
    </source>
</evidence>
<dbReference type="GO" id="GO:0004674">
    <property type="term" value="F:protein serine/threonine kinase activity"/>
    <property type="evidence" value="ECO:0007669"/>
    <property type="project" value="UniProtKB-KW"/>
</dbReference>
<accession>A0A1E1KYH5</accession>
<feature type="region of interest" description="Disordered" evidence="9">
    <location>
        <begin position="517"/>
        <end position="580"/>
    </location>
</feature>
<reference evidence="12" key="1">
    <citation type="submission" date="2016-03" db="EMBL/GenBank/DDBJ databases">
        <authorList>
            <person name="Ploux O."/>
        </authorList>
    </citation>
    <scope>NUCLEOTIDE SEQUENCE [LARGE SCALE GENOMIC DNA]</scope>
    <source>
        <strain evidence="12">UK7</strain>
    </source>
</reference>
<keyword evidence="5" id="KW-0418">Kinase</keyword>
<dbReference type="InterPro" id="IPR050660">
    <property type="entry name" value="NEK_Ser/Thr_kinase"/>
</dbReference>
<dbReference type="CDD" id="cd00180">
    <property type="entry name" value="PKc"/>
    <property type="match status" value="1"/>
</dbReference>
<dbReference type="SMART" id="SM00220">
    <property type="entry name" value="S_TKc"/>
    <property type="match status" value="1"/>
</dbReference>
<dbReference type="GO" id="GO:0005524">
    <property type="term" value="F:ATP binding"/>
    <property type="evidence" value="ECO:0007669"/>
    <property type="project" value="UniProtKB-KW"/>
</dbReference>
<dbReference type="PROSITE" id="PS00108">
    <property type="entry name" value="PROTEIN_KINASE_ST"/>
    <property type="match status" value="1"/>
</dbReference>
<sequence>MAPPPKIPEPKLSNPKFPPLSRSIPPLSPVFPPNGGPIAAGAAVAGPVPLVTSSRLGDSWVWDFNNLAAYNKAIKKIDRKLVASTWMNSESQWKNRVGKGWVGKSLLGRGSYGVVGHWSYEGPDREKKGLRDVAVKQSLRNPFPLGGWGLEGEAMALMELGKAKSQHVVKMYRHLYEELGQRTNSYDVGLVHRIFLEYCPGGDMGEWIKAHLQNNTSVSEAEMWAIFHCLARSCLVMDHGSENANFPTPGWPSQEMVHFDLKLENILIGTPTTDIEHRDASPFKFGDFGMAKRVQNSQSPQYMADHSTWGTPVYYAPEQVLRSNHSAGARPWFDMLGRHTITEPKYGSATNLWQVGLIMHCLMSRSRYPDWETSSINRLRCYNSRLSARLRSSGNTIGASYDQKCEFNAKMSAYSIELRTLIHECLIVNPKQRPRPSTVVQKSGEAIDLLRMSMGGILNTTFKAYEEPTLSVRWYSGQNNGDPATKPRAATQAQVTAADKLHEVRIAMEKARIAQGIRPVQVSNKSSPREDSPDAPYKTAPIPVQPTQPTQPVQPAQPAQLTPTPATQPNVPNASPGSPSAPGTAIYAPYVNPATPIIVTPAPLAPAPPLQPPAPPIQAPALLPTAKPALIPSLSPIPIPILHKVTQVTSIVTTQSFFGAVIIKNYTLKNLNSDTSILVCKKRLADMGCGIPSEKQRWMNGRTLMTDYMRLGEFANLVGGRNSVRVTQV</sequence>
<evidence type="ECO:0000256" key="9">
    <source>
        <dbReference type="SAM" id="MobiDB-lite"/>
    </source>
</evidence>
<dbReference type="InterPro" id="IPR008271">
    <property type="entry name" value="Ser/Thr_kinase_AS"/>
</dbReference>
<keyword evidence="2" id="KW-0723">Serine/threonine-protein kinase</keyword>
<evidence type="ECO:0000256" key="5">
    <source>
        <dbReference type="ARBA" id="ARBA00022777"/>
    </source>
</evidence>
<dbReference type="InterPro" id="IPR000719">
    <property type="entry name" value="Prot_kinase_dom"/>
</dbReference>
<comment type="caution">
    <text evidence="11">The sequence shown here is derived from an EMBL/GenBank/DDBJ whole genome shotgun (WGS) entry which is preliminary data.</text>
</comment>
<keyword evidence="3" id="KW-0808">Transferase</keyword>
<protein>
    <recommendedName>
        <fullName evidence="1">non-specific serine/threonine protein kinase</fullName>
        <ecNumber evidence="1">2.7.11.1</ecNumber>
    </recommendedName>
</protein>
<name>A0A1E1KYH5_9HELO</name>
<dbReference type="EC" id="2.7.11.1" evidence="1"/>
<evidence type="ECO:0000313" key="11">
    <source>
        <dbReference type="EMBL" id="CZT03301.1"/>
    </source>
</evidence>
<evidence type="ECO:0000256" key="8">
    <source>
        <dbReference type="ARBA" id="ARBA00048679"/>
    </source>
</evidence>
<organism evidence="11 12">
    <name type="scientific">Rhynchosporium graminicola</name>
    <dbReference type="NCBI Taxonomy" id="2792576"/>
    <lineage>
        <taxon>Eukaryota</taxon>
        <taxon>Fungi</taxon>
        <taxon>Dikarya</taxon>
        <taxon>Ascomycota</taxon>
        <taxon>Pezizomycotina</taxon>
        <taxon>Leotiomycetes</taxon>
        <taxon>Helotiales</taxon>
        <taxon>Ploettnerulaceae</taxon>
        <taxon>Rhynchosporium</taxon>
    </lineage>
</organism>
<dbReference type="Proteomes" id="UP000178129">
    <property type="component" value="Unassembled WGS sequence"/>
</dbReference>
<evidence type="ECO:0000256" key="2">
    <source>
        <dbReference type="ARBA" id="ARBA00022527"/>
    </source>
</evidence>
<keyword evidence="6" id="KW-0067">ATP-binding</keyword>
<comment type="catalytic activity">
    <reaction evidence="8">
        <text>L-seryl-[protein] + ATP = O-phospho-L-seryl-[protein] + ADP + H(+)</text>
        <dbReference type="Rhea" id="RHEA:17989"/>
        <dbReference type="Rhea" id="RHEA-COMP:9863"/>
        <dbReference type="Rhea" id="RHEA-COMP:11604"/>
        <dbReference type="ChEBI" id="CHEBI:15378"/>
        <dbReference type="ChEBI" id="CHEBI:29999"/>
        <dbReference type="ChEBI" id="CHEBI:30616"/>
        <dbReference type="ChEBI" id="CHEBI:83421"/>
        <dbReference type="ChEBI" id="CHEBI:456216"/>
        <dbReference type="EC" id="2.7.11.1"/>
    </reaction>
</comment>
<keyword evidence="4" id="KW-0547">Nucleotide-binding</keyword>
<dbReference type="PANTHER" id="PTHR43671">
    <property type="entry name" value="SERINE/THREONINE-PROTEIN KINASE NEK"/>
    <property type="match status" value="1"/>
</dbReference>
<evidence type="ECO:0000256" key="6">
    <source>
        <dbReference type="ARBA" id="ARBA00022840"/>
    </source>
</evidence>
<dbReference type="Pfam" id="PF00069">
    <property type="entry name" value="Pkinase"/>
    <property type="match status" value="1"/>
</dbReference>
<evidence type="ECO:0000256" key="4">
    <source>
        <dbReference type="ARBA" id="ARBA00022741"/>
    </source>
</evidence>